<accession>A0A1H6ZCT7</accession>
<dbReference type="Proteomes" id="UP000183315">
    <property type="component" value="Unassembled WGS sequence"/>
</dbReference>
<dbReference type="OrthoDB" id="3631099at2"/>
<gene>
    <name evidence="1" type="ORF">SAMN05421637_2053</name>
</gene>
<protein>
    <submittedName>
        <fullName evidence="1">YCII-related domain-containing protein</fullName>
    </submittedName>
</protein>
<evidence type="ECO:0000313" key="2">
    <source>
        <dbReference type="Proteomes" id="UP000183315"/>
    </source>
</evidence>
<dbReference type="eggNOG" id="ENOG5030ITE">
    <property type="taxonomic scope" value="Bacteria"/>
</dbReference>
<evidence type="ECO:0000313" key="1">
    <source>
        <dbReference type="EMBL" id="SEJ50536.1"/>
    </source>
</evidence>
<keyword evidence="2" id="KW-1185">Reference proteome</keyword>
<dbReference type="SUPFAM" id="SSF54909">
    <property type="entry name" value="Dimeric alpha+beta barrel"/>
    <property type="match status" value="1"/>
</dbReference>
<organism evidence="1 2">
    <name type="scientific">Demequina mangrovi</name>
    <dbReference type="NCBI Taxonomy" id="1043493"/>
    <lineage>
        <taxon>Bacteria</taxon>
        <taxon>Bacillati</taxon>
        <taxon>Actinomycetota</taxon>
        <taxon>Actinomycetes</taxon>
        <taxon>Micrococcales</taxon>
        <taxon>Demequinaceae</taxon>
        <taxon>Demequina</taxon>
    </lineage>
</organism>
<dbReference type="Gene3D" id="3.30.70.1060">
    <property type="entry name" value="Dimeric alpha+beta barrel"/>
    <property type="match status" value="1"/>
</dbReference>
<dbReference type="EMBL" id="FNZI01000004">
    <property type="protein sequence ID" value="SEJ50536.1"/>
    <property type="molecule type" value="Genomic_DNA"/>
</dbReference>
<sequence>MPKYVFIYHAPPMPADAPPPDPDDVQNMMDAWYGWADSVGDALIDLGTPLGGGIHVEPDGVSLSTKEVAGYTILTADSMDAAVALAQAHPHLTMPGGCSIEVHEAMPLPGE</sequence>
<dbReference type="RefSeq" id="WP_052406141.1">
    <property type="nucleotide sequence ID" value="NZ_BBLU01000021.1"/>
</dbReference>
<dbReference type="STRING" id="1043493.SAMN05421637_2053"/>
<proteinExistence type="predicted"/>
<name>A0A1H6ZCT7_9MICO</name>
<dbReference type="AlphaFoldDB" id="A0A1H6ZCT7"/>
<dbReference type="InterPro" id="IPR011008">
    <property type="entry name" value="Dimeric_a/b-barrel"/>
</dbReference>
<reference evidence="2" key="1">
    <citation type="submission" date="2016-10" db="EMBL/GenBank/DDBJ databases">
        <authorList>
            <person name="Varghese N."/>
        </authorList>
    </citation>
    <scope>NUCLEOTIDE SEQUENCE [LARGE SCALE GENOMIC DNA]</scope>
    <source>
        <strain evidence="2">DSM 24868</strain>
    </source>
</reference>